<feature type="transmembrane region" description="Helical" evidence="6">
    <location>
        <begin position="303"/>
        <end position="327"/>
    </location>
</feature>
<organism evidence="8 9">
    <name type="scientific">Folsomia candida</name>
    <name type="common">Springtail</name>
    <dbReference type="NCBI Taxonomy" id="158441"/>
    <lineage>
        <taxon>Eukaryota</taxon>
        <taxon>Metazoa</taxon>
        <taxon>Ecdysozoa</taxon>
        <taxon>Arthropoda</taxon>
        <taxon>Hexapoda</taxon>
        <taxon>Collembola</taxon>
        <taxon>Entomobryomorpha</taxon>
        <taxon>Isotomoidea</taxon>
        <taxon>Isotomidae</taxon>
        <taxon>Proisotominae</taxon>
        <taxon>Folsomia</taxon>
    </lineage>
</organism>
<evidence type="ECO:0000256" key="6">
    <source>
        <dbReference type="SAM" id="Phobius"/>
    </source>
</evidence>
<feature type="transmembrane region" description="Helical" evidence="6">
    <location>
        <begin position="458"/>
        <end position="476"/>
    </location>
</feature>
<keyword evidence="2 6" id="KW-0812">Transmembrane</keyword>
<proteinExistence type="predicted"/>
<feature type="transmembrane region" description="Helical" evidence="6">
    <location>
        <begin position="232"/>
        <end position="249"/>
    </location>
</feature>
<feature type="transmembrane region" description="Helical" evidence="6">
    <location>
        <begin position="273"/>
        <end position="291"/>
    </location>
</feature>
<dbReference type="GO" id="GO:0015179">
    <property type="term" value="F:L-amino acid transmembrane transporter activity"/>
    <property type="evidence" value="ECO:0007669"/>
    <property type="project" value="TreeGrafter"/>
</dbReference>
<evidence type="ECO:0000256" key="2">
    <source>
        <dbReference type="ARBA" id="ARBA00022692"/>
    </source>
</evidence>
<evidence type="ECO:0000256" key="4">
    <source>
        <dbReference type="ARBA" id="ARBA00023136"/>
    </source>
</evidence>
<dbReference type="Pfam" id="PF01490">
    <property type="entry name" value="Aa_trans"/>
    <property type="match status" value="1"/>
</dbReference>
<dbReference type="EMBL" id="LNIX01000006">
    <property type="protein sequence ID" value="OXA52690.1"/>
    <property type="molecule type" value="Genomic_DNA"/>
</dbReference>
<evidence type="ECO:0000256" key="5">
    <source>
        <dbReference type="SAM" id="MobiDB-lite"/>
    </source>
</evidence>
<sequence>MSRGKEEAEPLLLQADSSHEAGTSQDSETEGPYKGGAKTSAITLQRPVGCREYAITGDYDPLSERDVDHPTSNCDTMIHLLKGNIGTGILAMPDAFKNAGLTVGTLGTVFIGIICVHTMHILVACAHDLCRRTQTPALSFAEVAEQSFRVGPPRLRRFAPYARILINCFLCVTQLGFCCVYFVFVAENLFKVLNPLLGLDWTFRDYMIFLLIPMILLNYIKNLKYLAPFSMIANIFMGVGLAIIFYYIFRDPLPPMNRTGINVGFSSWKQLPLYFGTAIYAFEGIGMVLPLENKMKNPQDFGGWTGVLNTSMVIVGCLYTAVGFFGYLKYGETVKGSITLNLTDGEVLAESVRLMMALSIFLSYALQFYVPIDIIWPHLKSRIPTEKMQLISEYAFRTFLVILTFILAEMIPHLGLFISLVGAVSSSTLALIFPPIINLLTNWNAGYGRYRWSLVKDFMLIIFGTVGCIAGTYVSMEHIIMGSSDEGK</sequence>
<gene>
    <name evidence="8" type="ORF">Fcan01_12697</name>
</gene>
<evidence type="ECO:0000259" key="7">
    <source>
        <dbReference type="Pfam" id="PF01490"/>
    </source>
</evidence>
<feature type="transmembrane region" description="Helical" evidence="6">
    <location>
        <begin position="164"/>
        <end position="183"/>
    </location>
</feature>
<name>A0A226E5W1_FOLCA</name>
<evidence type="ECO:0000313" key="9">
    <source>
        <dbReference type="Proteomes" id="UP000198287"/>
    </source>
</evidence>
<protein>
    <submittedName>
        <fullName evidence="8">Proton-coupled amino acid transporter 4</fullName>
    </submittedName>
</protein>
<dbReference type="OMA" id="WIRNISK"/>
<keyword evidence="4 6" id="KW-0472">Membrane</keyword>
<feature type="transmembrane region" description="Helical" evidence="6">
    <location>
        <begin position="414"/>
        <end position="437"/>
    </location>
</feature>
<evidence type="ECO:0000256" key="3">
    <source>
        <dbReference type="ARBA" id="ARBA00022989"/>
    </source>
</evidence>
<dbReference type="STRING" id="158441.A0A226E5W1"/>
<reference evidence="8 9" key="1">
    <citation type="submission" date="2015-12" db="EMBL/GenBank/DDBJ databases">
        <title>The genome of Folsomia candida.</title>
        <authorList>
            <person name="Faddeeva A."/>
            <person name="Derks M.F."/>
            <person name="Anvar Y."/>
            <person name="Smit S."/>
            <person name="Van Straalen N."/>
            <person name="Roelofs D."/>
        </authorList>
    </citation>
    <scope>NUCLEOTIDE SEQUENCE [LARGE SCALE GENOMIC DNA]</scope>
    <source>
        <strain evidence="8 9">VU population</strain>
        <tissue evidence="8">Whole body</tissue>
    </source>
</reference>
<comment type="subcellular location">
    <subcellularLocation>
        <location evidence="1">Membrane</location>
        <topology evidence="1">Multi-pass membrane protein</topology>
    </subcellularLocation>
</comment>
<dbReference type="OrthoDB" id="1684102at2759"/>
<dbReference type="Proteomes" id="UP000198287">
    <property type="component" value="Unassembled WGS sequence"/>
</dbReference>
<feature type="domain" description="Amino acid transporter transmembrane" evidence="7">
    <location>
        <begin position="70"/>
        <end position="476"/>
    </location>
</feature>
<feature type="region of interest" description="Disordered" evidence="5">
    <location>
        <begin position="1"/>
        <end position="38"/>
    </location>
</feature>
<keyword evidence="9" id="KW-1185">Reference proteome</keyword>
<dbReference type="AlphaFoldDB" id="A0A226E5W1"/>
<feature type="transmembrane region" description="Helical" evidence="6">
    <location>
        <begin position="347"/>
        <end position="370"/>
    </location>
</feature>
<feature type="transmembrane region" description="Helical" evidence="6">
    <location>
        <begin position="203"/>
        <end position="220"/>
    </location>
</feature>
<dbReference type="PANTHER" id="PTHR22950">
    <property type="entry name" value="AMINO ACID TRANSPORTER"/>
    <property type="match status" value="1"/>
</dbReference>
<keyword evidence="3 6" id="KW-1133">Transmembrane helix</keyword>
<feature type="transmembrane region" description="Helical" evidence="6">
    <location>
        <begin position="391"/>
        <end position="408"/>
    </location>
</feature>
<dbReference type="InterPro" id="IPR013057">
    <property type="entry name" value="AA_transpt_TM"/>
</dbReference>
<dbReference type="GO" id="GO:0005774">
    <property type="term" value="C:vacuolar membrane"/>
    <property type="evidence" value="ECO:0007669"/>
    <property type="project" value="TreeGrafter"/>
</dbReference>
<evidence type="ECO:0000256" key="1">
    <source>
        <dbReference type="ARBA" id="ARBA00004141"/>
    </source>
</evidence>
<dbReference type="PANTHER" id="PTHR22950:SF349">
    <property type="entry name" value="AMINO ACID TRANSPORTER TRANSMEMBRANE DOMAIN-CONTAINING PROTEIN"/>
    <property type="match status" value="1"/>
</dbReference>
<comment type="caution">
    <text evidence="8">The sequence shown here is derived from an EMBL/GenBank/DDBJ whole genome shotgun (WGS) entry which is preliminary data.</text>
</comment>
<evidence type="ECO:0000313" key="8">
    <source>
        <dbReference type="EMBL" id="OXA52690.1"/>
    </source>
</evidence>
<accession>A0A226E5W1</accession>